<evidence type="ECO:0000256" key="3">
    <source>
        <dbReference type="ARBA" id="ARBA00022777"/>
    </source>
</evidence>
<dbReference type="RefSeq" id="WP_252766705.1">
    <property type="nucleotide sequence ID" value="NZ_CP097119.1"/>
</dbReference>
<name>A0A9Q8ZSX8_9LACO</name>
<dbReference type="EMBL" id="CP097119">
    <property type="protein sequence ID" value="USS89188.1"/>
    <property type="molecule type" value="Genomic_DNA"/>
</dbReference>
<keyword evidence="2" id="KW-0808">Transferase</keyword>
<dbReference type="AlphaFoldDB" id="A0A9Q8ZSX8"/>
<evidence type="ECO:0000313" key="6">
    <source>
        <dbReference type="EMBL" id="USS89188.1"/>
    </source>
</evidence>
<sequence length="495" mass="53916">MEKYLMGIDIGTSSTKGLLLTTTGKIIKQAKSSYPINTPHAGWAEGNAMDWLEAVTTVIHQLAQVIDPDQLIGIGLDGLYGGSGVPVDEANQILGPALIWMDRRATQQVQEVYNRVDQTELMKTTGNLADPYYGYLKMMWIKEHQPELYAQTARFLPPESYVIKEFTGLESINYSAAGNLAGIFNINSDQWDPALASQLGIDLSKLPTKLVASTEVAGTVLPEWAERLGVNAGTSIFNTGVDVGPATVGTGIFGPGSVTIAIGTSMNAALVTEQPLLDRNLIIWPYAYEPRKNYYNFAGANTAGAIVAWFTQEFATENSARLDELSQAVPVGSNGVTVLPFFMGERSPLWDSTVRGTILGISLRTTEIDLYNAFQEAIAFSVRQSIEQFGDQVGDAITVVGGVSNSTKMLHLIADVTGKTVKTTQSGGEADLGSAMLAGVGAQVLKPATAQRWAQIDETVAPDKEKHYLYDRYYQKYRDAYRTVKPYYEKFSELD</sequence>
<dbReference type="PANTHER" id="PTHR43095">
    <property type="entry name" value="SUGAR KINASE"/>
    <property type="match status" value="1"/>
</dbReference>
<feature type="domain" description="Carbohydrate kinase FGGY N-terminal" evidence="4">
    <location>
        <begin position="4"/>
        <end position="249"/>
    </location>
</feature>
<keyword evidence="3 6" id="KW-0418">Kinase</keyword>
<reference evidence="6" key="1">
    <citation type="submission" date="2022-05" db="EMBL/GenBank/DDBJ databases">
        <authorList>
            <person name="Oliphant S.A."/>
            <person name="Watson-Haigh N.S."/>
            <person name="Sumby K.M."/>
            <person name="Gardner J.M."/>
            <person name="Jiranek V."/>
        </authorList>
    </citation>
    <scope>NUCLEOTIDE SEQUENCE</scope>
    <source>
        <strain evidence="6">KI4_B1</strain>
    </source>
</reference>
<dbReference type="Gene3D" id="3.30.420.40">
    <property type="match status" value="2"/>
</dbReference>
<evidence type="ECO:0000256" key="1">
    <source>
        <dbReference type="ARBA" id="ARBA00009156"/>
    </source>
</evidence>
<dbReference type="GO" id="GO:0016301">
    <property type="term" value="F:kinase activity"/>
    <property type="evidence" value="ECO:0007669"/>
    <property type="project" value="UniProtKB-KW"/>
</dbReference>
<evidence type="ECO:0000259" key="5">
    <source>
        <dbReference type="Pfam" id="PF02782"/>
    </source>
</evidence>
<proteinExistence type="inferred from homology"/>
<dbReference type="InterPro" id="IPR018485">
    <property type="entry name" value="FGGY_C"/>
</dbReference>
<dbReference type="GO" id="GO:0005975">
    <property type="term" value="P:carbohydrate metabolic process"/>
    <property type="evidence" value="ECO:0007669"/>
    <property type="project" value="InterPro"/>
</dbReference>
<comment type="similarity">
    <text evidence="1">Belongs to the FGGY kinase family.</text>
</comment>
<accession>A0A9Q8ZSX8</accession>
<evidence type="ECO:0000259" key="4">
    <source>
        <dbReference type="Pfam" id="PF00370"/>
    </source>
</evidence>
<feature type="domain" description="Carbohydrate kinase FGGY C-terminal" evidence="5">
    <location>
        <begin position="260"/>
        <end position="441"/>
    </location>
</feature>
<organism evidence="6 7">
    <name type="scientific">Fructilactobacillus cliffordii</name>
    <dbReference type="NCBI Taxonomy" id="2940299"/>
    <lineage>
        <taxon>Bacteria</taxon>
        <taxon>Bacillati</taxon>
        <taxon>Bacillota</taxon>
        <taxon>Bacilli</taxon>
        <taxon>Lactobacillales</taxon>
        <taxon>Lactobacillaceae</taxon>
        <taxon>Fructilactobacillus</taxon>
    </lineage>
</organism>
<dbReference type="SUPFAM" id="SSF53067">
    <property type="entry name" value="Actin-like ATPase domain"/>
    <property type="match status" value="2"/>
</dbReference>
<dbReference type="Pfam" id="PF00370">
    <property type="entry name" value="FGGY_N"/>
    <property type="match status" value="1"/>
</dbReference>
<keyword evidence="7" id="KW-1185">Reference proteome</keyword>
<dbReference type="InterPro" id="IPR018484">
    <property type="entry name" value="FGGY_N"/>
</dbReference>
<dbReference type="PIRSF" id="PIRSF000538">
    <property type="entry name" value="GlpK"/>
    <property type="match status" value="1"/>
</dbReference>
<evidence type="ECO:0000313" key="7">
    <source>
        <dbReference type="Proteomes" id="UP001055911"/>
    </source>
</evidence>
<dbReference type="CDD" id="cd07804">
    <property type="entry name" value="ASKHA_NBD_FGGY_RrXK-like"/>
    <property type="match status" value="1"/>
</dbReference>
<dbReference type="Proteomes" id="UP001055911">
    <property type="component" value="Chromosome"/>
</dbReference>
<protein>
    <submittedName>
        <fullName evidence="6">FGGY family carbohydrate kinase</fullName>
    </submittedName>
</protein>
<dbReference type="PANTHER" id="PTHR43095:SF5">
    <property type="entry name" value="XYLULOSE KINASE"/>
    <property type="match status" value="1"/>
</dbReference>
<dbReference type="InterPro" id="IPR050406">
    <property type="entry name" value="FGGY_Carb_Kinase"/>
</dbReference>
<dbReference type="InterPro" id="IPR043129">
    <property type="entry name" value="ATPase_NBD"/>
</dbReference>
<evidence type="ECO:0000256" key="2">
    <source>
        <dbReference type="ARBA" id="ARBA00022679"/>
    </source>
</evidence>
<dbReference type="Pfam" id="PF02782">
    <property type="entry name" value="FGGY_C"/>
    <property type="match status" value="1"/>
</dbReference>
<gene>
    <name evidence="6" type="ORF">M3M40_06875</name>
</gene>
<dbReference type="InterPro" id="IPR000577">
    <property type="entry name" value="Carb_kinase_FGGY"/>
</dbReference>